<sequence length="110" mass="13140">MTTWNKNSEVYQKWLDIHESDIDTLKDMLCLRQFGYRVSHCKILWIPKKSVSYPIVVIPTVTRSEIEECALPLLFGKHKKYFLEDWKEYKDIRDGAKLEYHVESLCCLLQ</sequence>
<dbReference type="EMBL" id="OR343189">
    <property type="protein sequence ID" value="WNL50392.1"/>
    <property type="molecule type" value="Genomic_DNA"/>
</dbReference>
<gene>
    <name evidence="1" type="ORF">MarDSR_353</name>
</gene>
<accession>A0AA96EMF2</accession>
<protein>
    <submittedName>
        <fullName evidence="1">Uncharacterized protein</fullName>
    </submittedName>
</protein>
<reference evidence="1" key="1">
    <citation type="submission" date="2023-07" db="EMBL/GenBank/DDBJ databases">
        <authorList>
            <person name="Xia Y."/>
        </authorList>
    </citation>
    <scope>NUCLEOTIDE SEQUENCE</scope>
    <source>
        <strain evidence="1">E</strain>
    </source>
</reference>
<evidence type="ECO:0000313" key="1">
    <source>
        <dbReference type="EMBL" id="WNL50392.1"/>
    </source>
</evidence>
<proteinExistence type="predicted"/>
<dbReference type="InterPro" id="IPR043923">
    <property type="entry name" value="DUF5774"/>
</dbReference>
<name>A0AA96EMF2_9VIRU</name>
<organism evidence="1">
    <name type="scientific">Marseillevirus sp</name>
    <dbReference type="NCBI Taxonomy" id="2809551"/>
    <lineage>
        <taxon>Viruses</taxon>
        <taxon>Varidnaviria</taxon>
        <taxon>Bamfordvirae</taxon>
        <taxon>Nucleocytoviricota</taxon>
        <taxon>Megaviricetes</taxon>
        <taxon>Pimascovirales</taxon>
        <taxon>Pimascovirales incertae sedis</taxon>
        <taxon>Marseilleviridae</taxon>
        <taxon>Marseillevirus</taxon>
    </lineage>
</organism>
<dbReference type="Pfam" id="PF19083">
    <property type="entry name" value="DUF5774"/>
    <property type="match status" value="1"/>
</dbReference>